<dbReference type="PANTHER" id="PTHR47234:SF2">
    <property type="entry name" value="TONB-DEPENDENT RECEPTOR"/>
    <property type="match status" value="1"/>
</dbReference>
<evidence type="ECO:0000256" key="4">
    <source>
        <dbReference type="ARBA" id="ARBA00022692"/>
    </source>
</evidence>
<sequence>MFTTNKISGSVRLALFLSASSVAMYSGAAFAQQETPAAEEKVERISVTGSRIRSANAMSTSPINTIDAVEIEKQQQPEIERVLRVLPGAVPGDNSNVNNGTGGAATISLRGLGSNRNLILVDGKRVVPFNTAGSVDTSTIPTALIDRVEVVTGGASAVYGSDAISGAINFIMKKNFEGVQLDAGHSRTAEADAFTDNIALTIGGNFDDDKGNAVVSFSYYDRDPLLLGQRTLGNYGISTASGGNLSNFQQGIAPIPPTQPLCGQNAPNVVAPGGGSGTTIPTRVGIVGATGTSGQFRDDGSLVIGPTCSAFNFNPYNYYQTPSKRFSGTAIAHWDINDDTTVYGSFNFTNTNVLQQVAPSGIFGNTFMVPVANPFFSDQARSALVTAANNSISQLNGPGLTTWIDGNNNGVVDTPDSLLLSIFRRTVELGPRSTEFNTDQFQLIGGVKGFINDSWAYDVSLQHGETNRVNTNAGYTNVANIANALNASSTTTCNTGGAGCVPINLFGGFGTITPEMAAYASATAFSTTAYQQRVVSAVIDGPIDAVVSPFADTPLAMSFGYEYREESAFFNPDECLKLAPTSCLGGAGGNSLPVGGSFKVNELYGEGKLALVEGKELVDLLELEFGYRHSHFDTVGATGSWKLGLAYRPTDELLVRVMKQKATRAPNVGELYAPLTTNLDNADLDPCSVSNPNISATLRALCISTGQTAAQVGQVNDIVSGQINILSGSNPDSLPNEETANTTTVGFVWSPEFDSIKRAMFSVDYYDINIDGYIGENTAQEILDGCYELGNAAQCAQITRIGGSLNIPGAGVEAYTTNLSYIKTRGVEAAFNFGFDLGDMGMLDFAGNINKYLEVKSLSSPVSSVIDCNGFYGTNCNPQHEIKATQRTTWNMNDLSVSLLWRYLGSIERETAQQAATFEAFRQIGSFSYFDLATSYVASENLTIRFGVDNLFDRDAPVVGGEAGSTSVNNGNTFPGYYDMLGRTYRFGISLKY</sequence>
<evidence type="ECO:0000256" key="7">
    <source>
        <dbReference type="ARBA" id="ARBA00023237"/>
    </source>
</evidence>
<dbReference type="RefSeq" id="WP_226749755.1">
    <property type="nucleotide sequence ID" value="NZ_JAEINI020000001.1"/>
</dbReference>
<evidence type="ECO:0000256" key="2">
    <source>
        <dbReference type="ARBA" id="ARBA00022448"/>
    </source>
</evidence>
<gene>
    <name evidence="13" type="ORF">JAO78_002430</name>
</gene>
<feature type="domain" description="TonB-dependent receptor-like beta-barrel" evidence="11">
    <location>
        <begin position="398"/>
        <end position="951"/>
    </location>
</feature>
<evidence type="ECO:0000256" key="10">
    <source>
        <dbReference type="SAM" id="SignalP"/>
    </source>
</evidence>
<dbReference type="Gene3D" id="2.170.130.10">
    <property type="entry name" value="TonB-dependent receptor, plug domain"/>
    <property type="match status" value="1"/>
</dbReference>
<dbReference type="Pfam" id="PF00593">
    <property type="entry name" value="TonB_dep_Rec_b-barrel"/>
    <property type="match status" value="1"/>
</dbReference>
<proteinExistence type="inferred from homology"/>
<comment type="subcellular location">
    <subcellularLocation>
        <location evidence="1 8">Cell outer membrane</location>
        <topology evidence="1 8">Multi-pass membrane protein</topology>
    </subcellularLocation>
</comment>
<keyword evidence="3 8" id="KW-1134">Transmembrane beta strand</keyword>
<evidence type="ECO:0000313" key="13">
    <source>
        <dbReference type="EMBL" id="MCB5225668.1"/>
    </source>
</evidence>
<dbReference type="InterPro" id="IPR000531">
    <property type="entry name" value="Beta-barrel_TonB"/>
</dbReference>
<evidence type="ECO:0000259" key="12">
    <source>
        <dbReference type="Pfam" id="PF07715"/>
    </source>
</evidence>
<dbReference type="PROSITE" id="PS52016">
    <property type="entry name" value="TONB_DEPENDENT_REC_3"/>
    <property type="match status" value="1"/>
</dbReference>
<keyword evidence="13" id="KW-0675">Receptor</keyword>
<comment type="similarity">
    <text evidence="8 9">Belongs to the TonB-dependent receptor family.</text>
</comment>
<feature type="chain" id="PRO_5046583445" evidence="10">
    <location>
        <begin position="32"/>
        <end position="993"/>
    </location>
</feature>
<keyword evidence="2 8" id="KW-0813">Transport</keyword>
<dbReference type="InterPro" id="IPR012910">
    <property type="entry name" value="Plug_dom"/>
</dbReference>
<protein>
    <submittedName>
        <fullName evidence="13">TonB-dependent receptor</fullName>
    </submittedName>
</protein>
<evidence type="ECO:0000256" key="9">
    <source>
        <dbReference type="RuleBase" id="RU003357"/>
    </source>
</evidence>
<evidence type="ECO:0000256" key="6">
    <source>
        <dbReference type="ARBA" id="ARBA00023136"/>
    </source>
</evidence>
<dbReference type="PANTHER" id="PTHR47234">
    <property type="match status" value="1"/>
</dbReference>
<dbReference type="InterPro" id="IPR039426">
    <property type="entry name" value="TonB-dep_rcpt-like"/>
</dbReference>
<dbReference type="Pfam" id="PF07715">
    <property type="entry name" value="Plug"/>
    <property type="match status" value="1"/>
</dbReference>
<dbReference type="InterPro" id="IPR036942">
    <property type="entry name" value="Beta-barrel_TonB_sf"/>
</dbReference>
<evidence type="ECO:0000256" key="5">
    <source>
        <dbReference type="ARBA" id="ARBA00023077"/>
    </source>
</evidence>
<name>A0ABS8C045_9ALTE</name>
<evidence type="ECO:0000259" key="11">
    <source>
        <dbReference type="Pfam" id="PF00593"/>
    </source>
</evidence>
<evidence type="ECO:0000313" key="14">
    <source>
        <dbReference type="Proteomes" id="UP000633814"/>
    </source>
</evidence>
<evidence type="ECO:0000256" key="1">
    <source>
        <dbReference type="ARBA" id="ARBA00004571"/>
    </source>
</evidence>
<dbReference type="SUPFAM" id="SSF56935">
    <property type="entry name" value="Porins"/>
    <property type="match status" value="1"/>
</dbReference>
<evidence type="ECO:0000256" key="8">
    <source>
        <dbReference type="PROSITE-ProRule" id="PRU01360"/>
    </source>
</evidence>
<organism evidence="13 14">
    <name type="scientific">Alishewanella maricola</name>
    <dbReference type="NCBI Taxonomy" id="2795740"/>
    <lineage>
        <taxon>Bacteria</taxon>
        <taxon>Pseudomonadati</taxon>
        <taxon>Pseudomonadota</taxon>
        <taxon>Gammaproteobacteria</taxon>
        <taxon>Alteromonadales</taxon>
        <taxon>Alteromonadaceae</taxon>
        <taxon>Alishewanella</taxon>
    </lineage>
</organism>
<dbReference type="Proteomes" id="UP000633814">
    <property type="component" value="Unassembled WGS sequence"/>
</dbReference>
<feature type="domain" description="TonB-dependent receptor plug" evidence="12">
    <location>
        <begin position="59"/>
        <end position="167"/>
    </location>
</feature>
<accession>A0ABS8C045</accession>
<dbReference type="EMBL" id="JAEINI020000001">
    <property type="protein sequence ID" value="MCB5225668.1"/>
    <property type="molecule type" value="Genomic_DNA"/>
</dbReference>
<reference evidence="13 14" key="1">
    <citation type="submission" date="2021-10" db="EMBL/GenBank/DDBJ databases">
        <title>Alishewanella koreense sp. nov. isolated from seawater of southwestern coast in South Korea and the proposal for the reclassification of Rheinheimera perlucida and Rheinheimera tuosuensis as Arsukibacterium perlucida and Arsukibacterium tuosuensis.</title>
        <authorList>
            <person name="Kim K.H."/>
            <person name="Ruan W."/>
            <person name="Kim K.R."/>
            <person name="Baek J.H."/>
            <person name="Jeon C.O."/>
        </authorList>
    </citation>
    <scope>NUCLEOTIDE SEQUENCE [LARGE SCALE GENOMIC DNA]</scope>
    <source>
        <strain evidence="13 14">16-MA</strain>
    </source>
</reference>
<keyword evidence="7 8" id="KW-0998">Cell outer membrane</keyword>
<keyword evidence="14" id="KW-1185">Reference proteome</keyword>
<keyword evidence="6 8" id="KW-0472">Membrane</keyword>
<feature type="signal peptide" evidence="10">
    <location>
        <begin position="1"/>
        <end position="31"/>
    </location>
</feature>
<keyword evidence="4 8" id="KW-0812">Transmembrane</keyword>
<evidence type="ECO:0000256" key="3">
    <source>
        <dbReference type="ARBA" id="ARBA00022452"/>
    </source>
</evidence>
<comment type="caution">
    <text evidence="13">The sequence shown here is derived from an EMBL/GenBank/DDBJ whole genome shotgun (WGS) entry which is preliminary data.</text>
</comment>
<dbReference type="Gene3D" id="2.40.170.20">
    <property type="entry name" value="TonB-dependent receptor, beta-barrel domain"/>
    <property type="match status" value="1"/>
</dbReference>
<keyword evidence="10" id="KW-0732">Signal</keyword>
<keyword evidence="5 9" id="KW-0798">TonB box</keyword>
<dbReference type="InterPro" id="IPR037066">
    <property type="entry name" value="Plug_dom_sf"/>
</dbReference>